<name>A0A834T2D1_9FABA</name>
<gene>
    <name evidence="2" type="ORF">G2W53_028015</name>
</gene>
<dbReference type="AlphaFoldDB" id="A0A834T2D1"/>
<sequence>MEETLQEKQIGISTEVQDQVFRSNKKIKPNEGEGNHDAAVTEEERDPQPSPKPMDQSPIEKEKEEKVEGQPSNPKDPMFNFLNTHKQVAVGEEAFGPWMLVDRTARRKPRANYNQNPQKNQQGNQKSPQNSVVLLDNIFEAIEDQANEDSMNVDNDIQEVPQETHDPVKEQRLEESAPQSTKQKNGKQKIKKVEGTQGGGRNLTPKKIGQNSL</sequence>
<dbReference type="EMBL" id="JAAIUW010000009">
    <property type="protein sequence ID" value="KAF7814046.1"/>
    <property type="molecule type" value="Genomic_DNA"/>
</dbReference>
<evidence type="ECO:0000313" key="3">
    <source>
        <dbReference type="Proteomes" id="UP000634136"/>
    </source>
</evidence>
<organism evidence="2 3">
    <name type="scientific">Senna tora</name>
    <dbReference type="NCBI Taxonomy" id="362788"/>
    <lineage>
        <taxon>Eukaryota</taxon>
        <taxon>Viridiplantae</taxon>
        <taxon>Streptophyta</taxon>
        <taxon>Embryophyta</taxon>
        <taxon>Tracheophyta</taxon>
        <taxon>Spermatophyta</taxon>
        <taxon>Magnoliopsida</taxon>
        <taxon>eudicotyledons</taxon>
        <taxon>Gunneridae</taxon>
        <taxon>Pentapetalae</taxon>
        <taxon>rosids</taxon>
        <taxon>fabids</taxon>
        <taxon>Fabales</taxon>
        <taxon>Fabaceae</taxon>
        <taxon>Caesalpinioideae</taxon>
        <taxon>Cassia clade</taxon>
        <taxon>Senna</taxon>
    </lineage>
</organism>
<feature type="region of interest" description="Disordered" evidence="1">
    <location>
        <begin position="1"/>
        <end position="213"/>
    </location>
</feature>
<accession>A0A834T2D1</accession>
<feature type="compositionally biased region" description="Basic and acidic residues" evidence="1">
    <location>
        <begin position="162"/>
        <end position="175"/>
    </location>
</feature>
<comment type="caution">
    <text evidence="2">The sequence shown here is derived from an EMBL/GenBank/DDBJ whole genome shotgun (WGS) entry which is preliminary data.</text>
</comment>
<proteinExistence type="predicted"/>
<evidence type="ECO:0000313" key="2">
    <source>
        <dbReference type="EMBL" id="KAF7814046.1"/>
    </source>
</evidence>
<feature type="compositionally biased region" description="Low complexity" evidence="1">
    <location>
        <begin position="112"/>
        <end position="131"/>
    </location>
</feature>
<reference evidence="2" key="1">
    <citation type="submission" date="2020-09" db="EMBL/GenBank/DDBJ databases">
        <title>Genome-Enabled Discovery of Anthraquinone Biosynthesis in Senna tora.</title>
        <authorList>
            <person name="Kang S.-H."/>
            <person name="Pandey R.P."/>
            <person name="Lee C.-M."/>
            <person name="Sim J.-S."/>
            <person name="Jeong J.-T."/>
            <person name="Choi B.-S."/>
            <person name="Jung M."/>
            <person name="Ginzburg D."/>
            <person name="Zhao K."/>
            <person name="Won S.Y."/>
            <person name="Oh T.-J."/>
            <person name="Yu Y."/>
            <person name="Kim N.-H."/>
            <person name="Lee O.R."/>
            <person name="Lee T.-H."/>
            <person name="Bashyal P."/>
            <person name="Kim T.-S."/>
            <person name="Lee W.-H."/>
            <person name="Kawkins C."/>
            <person name="Kim C.-K."/>
            <person name="Kim J.S."/>
            <person name="Ahn B.O."/>
            <person name="Rhee S.Y."/>
            <person name="Sohng J.K."/>
        </authorList>
    </citation>
    <scope>NUCLEOTIDE SEQUENCE</scope>
    <source>
        <tissue evidence="2">Leaf</tissue>
    </source>
</reference>
<dbReference type="Proteomes" id="UP000634136">
    <property type="component" value="Unassembled WGS sequence"/>
</dbReference>
<feature type="compositionally biased region" description="Polar residues" evidence="1">
    <location>
        <begin position="11"/>
        <end position="22"/>
    </location>
</feature>
<keyword evidence="3" id="KW-1185">Reference proteome</keyword>
<protein>
    <submittedName>
        <fullName evidence="2">Uncharacterized protein</fullName>
    </submittedName>
</protein>
<feature type="compositionally biased region" description="Basic and acidic residues" evidence="1">
    <location>
        <begin position="58"/>
        <end position="68"/>
    </location>
</feature>
<evidence type="ECO:0000256" key="1">
    <source>
        <dbReference type="SAM" id="MobiDB-lite"/>
    </source>
</evidence>